<sequence>MMKTLSVSQKAGISILLFLFGFSLLTGLVSPYSIDQQNLSATLMAPSSEHWLGTDHFGRDIATRLASAIGLSFSLSVLCVITASVLGVSLGVLSAWAGGKVEQVLDIVVNTLLALPGLVLVLLLAAIAPGSFVMLYLAISLVQWVEYYRVTRAITRAQVGSPERQLSSMMGFGKWYQFKRHILPAILPSVTTMAAFGGANAVLMMASLGFVAVGIQPPLAELGLMSVELFPYSVNSPWALAQPLVAVALLVLGFHLLTGAGRETADSTE</sequence>
<keyword evidence="5 7" id="KW-1133">Transmembrane helix</keyword>
<evidence type="ECO:0000313" key="9">
    <source>
        <dbReference type="EMBL" id="CZF82477.1"/>
    </source>
</evidence>
<name>A0A128F6P5_9GAMM</name>
<comment type="subcellular location">
    <subcellularLocation>
        <location evidence="1 7">Cell membrane</location>
        <topology evidence="1 7">Multi-pass membrane protein</topology>
    </subcellularLocation>
</comment>
<evidence type="ECO:0000256" key="1">
    <source>
        <dbReference type="ARBA" id="ARBA00004651"/>
    </source>
</evidence>
<dbReference type="CDD" id="cd06261">
    <property type="entry name" value="TM_PBP2"/>
    <property type="match status" value="1"/>
</dbReference>
<dbReference type="PROSITE" id="PS50928">
    <property type="entry name" value="ABC_TM1"/>
    <property type="match status" value="1"/>
</dbReference>
<feature type="transmembrane region" description="Helical" evidence="7">
    <location>
        <begin position="133"/>
        <end position="150"/>
    </location>
</feature>
<evidence type="ECO:0000313" key="10">
    <source>
        <dbReference type="Proteomes" id="UP000071641"/>
    </source>
</evidence>
<organism evidence="9 10">
    <name type="scientific">Grimontia celer</name>
    <dbReference type="NCBI Taxonomy" id="1796497"/>
    <lineage>
        <taxon>Bacteria</taxon>
        <taxon>Pseudomonadati</taxon>
        <taxon>Pseudomonadota</taxon>
        <taxon>Gammaproteobacteria</taxon>
        <taxon>Vibrionales</taxon>
        <taxon>Vibrionaceae</taxon>
        <taxon>Grimontia</taxon>
    </lineage>
</organism>
<evidence type="ECO:0000256" key="4">
    <source>
        <dbReference type="ARBA" id="ARBA00022692"/>
    </source>
</evidence>
<gene>
    <name evidence="9" type="primary">ddpC</name>
    <name evidence="9" type="ORF">GCE9029_03254</name>
</gene>
<evidence type="ECO:0000256" key="3">
    <source>
        <dbReference type="ARBA" id="ARBA00022475"/>
    </source>
</evidence>
<keyword evidence="3" id="KW-1003">Cell membrane</keyword>
<dbReference type="GO" id="GO:0005886">
    <property type="term" value="C:plasma membrane"/>
    <property type="evidence" value="ECO:0007669"/>
    <property type="project" value="UniProtKB-SubCell"/>
</dbReference>
<feature type="domain" description="ABC transmembrane type-1" evidence="8">
    <location>
        <begin position="69"/>
        <end position="258"/>
    </location>
</feature>
<keyword evidence="2 7" id="KW-0813">Transport</keyword>
<feature type="transmembrane region" description="Helical" evidence="7">
    <location>
        <begin position="235"/>
        <end position="257"/>
    </location>
</feature>
<feature type="transmembrane region" description="Helical" evidence="7">
    <location>
        <begin position="73"/>
        <end position="95"/>
    </location>
</feature>
<dbReference type="EMBL" id="FIZX01000002">
    <property type="protein sequence ID" value="CZF82477.1"/>
    <property type="molecule type" value="Genomic_DNA"/>
</dbReference>
<protein>
    <submittedName>
        <fullName evidence="9">Putative D,D-dipeptide transport system permease protein DdpC</fullName>
    </submittedName>
</protein>
<dbReference type="Pfam" id="PF00528">
    <property type="entry name" value="BPD_transp_1"/>
    <property type="match status" value="1"/>
</dbReference>
<dbReference type="InterPro" id="IPR050366">
    <property type="entry name" value="BP-dependent_transpt_permease"/>
</dbReference>
<dbReference type="SUPFAM" id="SSF161098">
    <property type="entry name" value="MetI-like"/>
    <property type="match status" value="1"/>
</dbReference>
<evidence type="ECO:0000256" key="7">
    <source>
        <dbReference type="RuleBase" id="RU363032"/>
    </source>
</evidence>
<proteinExistence type="inferred from homology"/>
<feature type="transmembrane region" description="Helical" evidence="7">
    <location>
        <begin position="182"/>
        <end position="215"/>
    </location>
</feature>
<dbReference type="PANTHER" id="PTHR43386:SF1">
    <property type="entry name" value="D,D-DIPEPTIDE TRANSPORT SYSTEM PERMEASE PROTEIN DDPC-RELATED"/>
    <property type="match status" value="1"/>
</dbReference>
<feature type="transmembrane region" description="Helical" evidence="7">
    <location>
        <begin position="107"/>
        <end position="127"/>
    </location>
</feature>
<dbReference type="AlphaFoldDB" id="A0A128F6P5"/>
<dbReference type="PANTHER" id="PTHR43386">
    <property type="entry name" value="OLIGOPEPTIDE TRANSPORT SYSTEM PERMEASE PROTEIN APPC"/>
    <property type="match status" value="1"/>
</dbReference>
<feature type="transmembrane region" description="Helical" evidence="7">
    <location>
        <begin position="12"/>
        <end position="34"/>
    </location>
</feature>
<keyword evidence="10" id="KW-1185">Reference proteome</keyword>
<keyword evidence="4 7" id="KW-0812">Transmembrane</keyword>
<dbReference type="InterPro" id="IPR000515">
    <property type="entry name" value="MetI-like"/>
</dbReference>
<evidence type="ECO:0000256" key="6">
    <source>
        <dbReference type="ARBA" id="ARBA00023136"/>
    </source>
</evidence>
<dbReference type="Proteomes" id="UP000071641">
    <property type="component" value="Unassembled WGS sequence"/>
</dbReference>
<evidence type="ECO:0000256" key="5">
    <source>
        <dbReference type="ARBA" id="ARBA00022989"/>
    </source>
</evidence>
<evidence type="ECO:0000256" key="2">
    <source>
        <dbReference type="ARBA" id="ARBA00022448"/>
    </source>
</evidence>
<dbReference type="InterPro" id="IPR035906">
    <property type="entry name" value="MetI-like_sf"/>
</dbReference>
<dbReference type="STRING" id="1796497.GCE9029_03254"/>
<keyword evidence="6 7" id="KW-0472">Membrane</keyword>
<dbReference type="Gene3D" id="1.10.3720.10">
    <property type="entry name" value="MetI-like"/>
    <property type="match status" value="1"/>
</dbReference>
<evidence type="ECO:0000259" key="8">
    <source>
        <dbReference type="PROSITE" id="PS50928"/>
    </source>
</evidence>
<accession>A0A128F6P5</accession>
<comment type="similarity">
    <text evidence="7">Belongs to the binding-protein-dependent transport system permease family.</text>
</comment>
<dbReference type="RefSeq" id="WP_062664728.1">
    <property type="nucleotide sequence ID" value="NZ_FIZX01000002.1"/>
</dbReference>
<dbReference type="GO" id="GO:0071916">
    <property type="term" value="F:dipeptide transmembrane transporter activity"/>
    <property type="evidence" value="ECO:0007669"/>
    <property type="project" value="TreeGrafter"/>
</dbReference>
<dbReference type="OrthoDB" id="9783218at2"/>
<reference evidence="10" key="1">
    <citation type="submission" date="2016-02" db="EMBL/GenBank/DDBJ databases">
        <authorList>
            <person name="Rodrigo-Torres Lidia"/>
            <person name="Arahal R.David."/>
        </authorList>
    </citation>
    <scope>NUCLEOTIDE SEQUENCE [LARGE SCALE GENOMIC DNA]</scope>
    <source>
        <strain evidence="10">CECT 9029</strain>
    </source>
</reference>